<keyword evidence="8" id="KW-1185">Reference proteome</keyword>
<dbReference type="CDD" id="cd07377">
    <property type="entry name" value="WHTH_GntR"/>
    <property type="match status" value="1"/>
</dbReference>
<dbReference type="InterPro" id="IPR000524">
    <property type="entry name" value="Tscrpt_reg_HTH_GntR"/>
</dbReference>
<dbReference type="Proteomes" id="UP000235162">
    <property type="component" value="Unassembled WGS sequence"/>
</dbReference>
<feature type="domain" description="HTH gntR-type" evidence="6">
    <location>
        <begin position="15"/>
        <end position="83"/>
    </location>
</feature>
<dbReference type="SUPFAM" id="SSF53383">
    <property type="entry name" value="PLP-dependent transferases"/>
    <property type="match status" value="1"/>
</dbReference>
<dbReference type="Gene3D" id="1.10.10.10">
    <property type="entry name" value="Winged helix-like DNA-binding domain superfamily/Winged helix DNA-binding domain"/>
    <property type="match status" value="1"/>
</dbReference>
<dbReference type="SUPFAM" id="SSF46785">
    <property type="entry name" value="Winged helix' DNA-binding domain"/>
    <property type="match status" value="1"/>
</dbReference>
<dbReference type="PRINTS" id="PR00035">
    <property type="entry name" value="HTHGNTR"/>
</dbReference>
<evidence type="ECO:0000313" key="7">
    <source>
        <dbReference type="EMBL" id="PLW88185.1"/>
    </source>
</evidence>
<dbReference type="PANTHER" id="PTHR46577">
    <property type="entry name" value="HTH-TYPE TRANSCRIPTIONAL REGULATORY PROTEIN GABR"/>
    <property type="match status" value="1"/>
</dbReference>
<dbReference type="CDD" id="cd00609">
    <property type="entry name" value="AAT_like"/>
    <property type="match status" value="1"/>
</dbReference>
<dbReference type="InterPro" id="IPR004839">
    <property type="entry name" value="Aminotransferase_I/II_large"/>
</dbReference>
<evidence type="ECO:0000259" key="6">
    <source>
        <dbReference type="PROSITE" id="PS50949"/>
    </source>
</evidence>
<gene>
    <name evidence="7" type="ORF">C0029_05295</name>
</gene>
<dbReference type="InterPro" id="IPR036388">
    <property type="entry name" value="WH-like_DNA-bd_sf"/>
</dbReference>
<name>A0AAP8SPZ1_9GAMM</name>
<reference evidence="7 8" key="1">
    <citation type="submission" date="2018-01" db="EMBL/GenBank/DDBJ databases">
        <title>The draft genome sequence of Halioglobus japonicus S1-36.</title>
        <authorList>
            <person name="Du Z.-J."/>
            <person name="Shi M.-J."/>
        </authorList>
    </citation>
    <scope>NUCLEOTIDE SEQUENCE [LARGE SCALE GENOMIC DNA]</scope>
    <source>
        <strain evidence="7 8">S1-36</strain>
    </source>
</reference>
<dbReference type="SMART" id="SM00345">
    <property type="entry name" value="HTH_GNTR"/>
    <property type="match status" value="1"/>
</dbReference>
<keyword evidence="2" id="KW-0663">Pyridoxal phosphate</keyword>
<evidence type="ECO:0000256" key="1">
    <source>
        <dbReference type="ARBA" id="ARBA00005384"/>
    </source>
</evidence>
<dbReference type="InterPro" id="IPR015421">
    <property type="entry name" value="PyrdxlP-dep_Trfase_major"/>
</dbReference>
<comment type="caution">
    <text evidence="7">The sequence shown here is derived from an EMBL/GenBank/DDBJ whole genome shotgun (WGS) entry which is preliminary data.</text>
</comment>
<keyword evidence="3" id="KW-0805">Transcription regulation</keyword>
<keyword evidence="7" id="KW-0808">Transferase</keyword>
<dbReference type="GO" id="GO:0030170">
    <property type="term" value="F:pyridoxal phosphate binding"/>
    <property type="evidence" value="ECO:0007669"/>
    <property type="project" value="InterPro"/>
</dbReference>
<dbReference type="Gene3D" id="3.40.640.10">
    <property type="entry name" value="Type I PLP-dependent aspartate aminotransferase-like (Major domain)"/>
    <property type="match status" value="1"/>
</dbReference>
<dbReference type="AlphaFoldDB" id="A0AAP8SPZ1"/>
<protein>
    <submittedName>
        <fullName evidence="7">PLP-dependent aminotransferase family protein</fullName>
    </submittedName>
</protein>
<dbReference type="Pfam" id="PF00392">
    <property type="entry name" value="GntR"/>
    <property type="match status" value="1"/>
</dbReference>
<dbReference type="KEGG" id="hja:BST95_12900"/>
<evidence type="ECO:0000256" key="2">
    <source>
        <dbReference type="ARBA" id="ARBA00022898"/>
    </source>
</evidence>
<dbReference type="InterPro" id="IPR051446">
    <property type="entry name" value="HTH_trans_reg/aminotransferase"/>
</dbReference>
<dbReference type="GO" id="GO:0003700">
    <property type="term" value="F:DNA-binding transcription factor activity"/>
    <property type="evidence" value="ECO:0007669"/>
    <property type="project" value="InterPro"/>
</dbReference>
<dbReference type="InterPro" id="IPR036390">
    <property type="entry name" value="WH_DNA-bd_sf"/>
</dbReference>
<dbReference type="GO" id="GO:0008483">
    <property type="term" value="F:transaminase activity"/>
    <property type="evidence" value="ECO:0007669"/>
    <property type="project" value="UniProtKB-KW"/>
</dbReference>
<dbReference type="InterPro" id="IPR015424">
    <property type="entry name" value="PyrdxlP-dep_Trfase"/>
</dbReference>
<proteinExistence type="inferred from homology"/>
<evidence type="ECO:0000256" key="5">
    <source>
        <dbReference type="ARBA" id="ARBA00023163"/>
    </source>
</evidence>
<evidence type="ECO:0000256" key="4">
    <source>
        <dbReference type="ARBA" id="ARBA00023125"/>
    </source>
</evidence>
<dbReference type="PROSITE" id="PS50949">
    <property type="entry name" value="HTH_GNTR"/>
    <property type="match status" value="1"/>
</dbReference>
<keyword evidence="4" id="KW-0238">DNA-binding</keyword>
<dbReference type="RefSeq" id="WP_084201164.1">
    <property type="nucleotide sequence ID" value="NZ_BMYL01000005.1"/>
</dbReference>
<evidence type="ECO:0000313" key="8">
    <source>
        <dbReference type="Proteomes" id="UP000235162"/>
    </source>
</evidence>
<comment type="similarity">
    <text evidence="1">In the C-terminal section; belongs to the class-I pyridoxal-phosphate-dependent aminotransferase family.</text>
</comment>
<dbReference type="GO" id="GO:0003677">
    <property type="term" value="F:DNA binding"/>
    <property type="evidence" value="ECO:0007669"/>
    <property type="project" value="UniProtKB-KW"/>
</dbReference>
<dbReference type="PANTHER" id="PTHR46577:SF1">
    <property type="entry name" value="HTH-TYPE TRANSCRIPTIONAL REGULATORY PROTEIN GABR"/>
    <property type="match status" value="1"/>
</dbReference>
<accession>A0AAP8SPZ1</accession>
<evidence type="ECO:0000256" key="3">
    <source>
        <dbReference type="ARBA" id="ARBA00023015"/>
    </source>
</evidence>
<sequence>MQIPALSDLALIADQPLQRQLYQAFSLRIRDGLWREGQRLPASRQIASDLGVSRNTVTGALSQLIAEGFLVARPGSGTFVAAGFERHQPEAVNWQQQPQLPGLSHYGTALAAKAMPEVHAQLPFTLGIPDLRAFPLSVWNRVQRQQQDRLHLLGYDGYQGYAPLREALADYLRVSRQVQCHADQIVITQGAQQAISLCAQVLLDPGDPVLVENPGYVGARRALQAHATALTPVDVDHRGLQPAQLPAASAAKIMYITPTHHYPLGGIMSAPDRLELLDWAARTGTWLIEDDYDSEFHFHGHPIAALQGMAAQTPVLYLGSFSKTLFPALRLGYLILPEPLVGPFLHAKRHMDGESPLLQQATVAQFVQEGHFQRHLRRMRVRYREKWEHLAALIASELDGLATPVAESAGMHLVLRIPGVNDDALVRDLTDAGFGGTALSSYYVGQDRPTGLALGFANTDERQRIAGICRLRELILSHRKS</sequence>
<dbReference type="EMBL" id="PKUR01000001">
    <property type="protein sequence ID" value="PLW88185.1"/>
    <property type="molecule type" value="Genomic_DNA"/>
</dbReference>
<organism evidence="7 8">
    <name type="scientific">Halioglobus japonicus</name>
    <dbReference type="NCBI Taxonomy" id="930805"/>
    <lineage>
        <taxon>Bacteria</taxon>
        <taxon>Pseudomonadati</taxon>
        <taxon>Pseudomonadota</taxon>
        <taxon>Gammaproteobacteria</taxon>
        <taxon>Cellvibrionales</taxon>
        <taxon>Halieaceae</taxon>
        <taxon>Halioglobus</taxon>
    </lineage>
</organism>
<dbReference type="Pfam" id="PF00155">
    <property type="entry name" value="Aminotran_1_2"/>
    <property type="match status" value="1"/>
</dbReference>
<keyword evidence="7" id="KW-0032">Aminotransferase</keyword>
<keyword evidence="5" id="KW-0804">Transcription</keyword>